<name>A0A3G3BVN6_9CAUD</name>
<sequence length="107" mass="12598">MKNLFKKLFGKKEEVVEESKKYNFVANVYMKDRMKHEVVGYYESPKKLAQAIQNIMMHETIFHASDRDDNELIIRGENIDYVKVDPTPLTEPETEQQENTSEEGELQ</sequence>
<evidence type="ECO:0000256" key="1">
    <source>
        <dbReference type="SAM" id="MobiDB-lite"/>
    </source>
</evidence>
<dbReference type="EMBL" id="MH884508">
    <property type="protein sequence ID" value="AYP68303.1"/>
    <property type="molecule type" value="Genomic_DNA"/>
</dbReference>
<feature type="region of interest" description="Disordered" evidence="1">
    <location>
        <begin position="84"/>
        <end position="107"/>
    </location>
</feature>
<keyword evidence="3" id="KW-1185">Reference proteome</keyword>
<reference evidence="2 3" key="1">
    <citation type="submission" date="2018-09" db="EMBL/GenBank/DDBJ databases">
        <title>Comparative Genomic Analysis of Eight Novel Haloalkaliphilic Bacteriophages from Lake Elmenteita, Kenya.</title>
        <authorList>
            <person name="Akhwale J.K."/>
        </authorList>
    </citation>
    <scope>NUCLEOTIDE SEQUENCE [LARGE SCALE GENOMIC DNA]</scope>
</reference>
<dbReference type="Proteomes" id="UP000274199">
    <property type="component" value="Segment"/>
</dbReference>
<evidence type="ECO:0000313" key="2">
    <source>
        <dbReference type="EMBL" id="AYP68303.1"/>
    </source>
</evidence>
<feature type="compositionally biased region" description="Acidic residues" evidence="1">
    <location>
        <begin position="92"/>
        <end position="107"/>
    </location>
</feature>
<evidence type="ECO:0000313" key="3">
    <source>
        <dbReference type="Proteomes" id="UP000274199"/>
    </source>
</evidence>
<organism evidence="2 3">
    <name type="scientific">Bacillus phage vB_BcoS-136</name>
    <dbReference type="NCBI Taxonomy" id="2419619"/>
    <lineage>
        <taxon>Viruses</taxon>
        <taxon>Duplodnaviria</taxon>
        <taxon>Heunggongvirae</taxon>
        <taxon>Uroviricota</taxon>
        <taxon>Caudoviricetes</taxon>
        <taxon>Heleneionescovirinae</taxon>
        <taxon>Kenyattavirus</taxon>
        <taxon>Kenyattavirus kv136</taxon>
    </lineage>
</organism>
<gene>
    <name evidence="2" type="ORF">vBBcoS136_00189</name>
</gene>
<accession>A0A3G3BVN6</accession>
<protein>
    <submittedName>
        <fullName evidence="2">Uncharacterized protein</fullName>
    </submittedName>
</protein>
<proteinExistence type="predicted"/>